<dbReference type="Pfam" id="PF00067">
    <property type="entry name" value="p450"/>
    <property type="match status" value="1"/>
</dbReference>
<dbReference type="PANTHER" id="PTHR47582:SF1">
    <property type="entry name" value="P450, PUTATIVE (EUROFUNG)-RELATED"/>
    <property type="match status" value="1"/>
</dbReference>
<dbReference type="InterPro" id="IPR036396">
    <property type="entry name" value="Cyt_P450_sf"/>
</dbReference>
<keyword evidence="5 7" id="KW-0408">Iron</keyword>
<dbReference type="InterPro" id="IPR053007">
    <property type="entry name" value="CYP450_monoxygenase_sec-met"/>
</dbReference>
<name>A0A084QM95_STAC4</name>
<proteinExistence type="inferred from homology"/>
<gene>
    <name evidence="9" type="ORF">S40285_03122</name>
</gene>
<accession>A0A084QM95</accession>
<dbReference type="InterPro" id="IPR017972">
    <property type="entry name" value="Cyt_P450_CS"/>
</dbReference>
<evidence type="ECO:0000256" key="7">
    <source>
        <dbReference type="PIRSR" id="PIRSR602403-1"/>
    </source>
</evidence>
<dbReference type="STRING" id="1283841.A0A084QM95"/>
<dbReference type="Proteomes" id="UP000028524">
    <property type="component" value="Unassembled WGS sequence"/>
</dbReference>
<comment type="pathway">
    <text evidence="2">Mycotoxin biosynthesis.</text>
</comment>
<organism evidence="9 10">
    <name type="scientific">Stachybotrys chlorohalonatus (strain IBT 40285)</name>
    <dbReference type="NCBI Taxonomy" id="1283841"/>
    <lineage>
        <taxon>Eukaryota</taxon>
        <taxon>Fungi</taxon>
        <taxon>Dikarya</taxon>
        <taxon>Ascomycota</taxon>
        <taxon>Pezizomycotina</taxon>
        <taxon>Sordariomycetes</taxon>
        <taxon>Hypocreomycetidae</taxon>
        <taxon>Hypocreales</taxon>
        <taxon>Stachybotryaceae</taxon>
        <taxon>Stachybotrys</taxon>
    </lineage>
</organism>
<keyword evidence="6 8" id="KW-0503">Monooxygenase</keyword>
<evidence type="ECO:0000256" key="6">
    <source>
        <dbReference type="ARBA" id="ARBA00023033"/>
    </source>
</evidence>
<keyword evidence="8" id="KW-0560">Oxidoreductase</keyword>
<dbReference type="PROSITE" id="PS00086">
    <property type="entry name" value="CYTOCHROME_P450"/>
    <property type="match status" value="1"/>
</dbReference>
<evidence type="ECO:0000256" key="4">
    <source>
        <dbReference type="ARBA" id="ARBA00022723"/>
    </source>
</evidence>
<evidence type="ECO:0000256" key="8">
    <source>
        <dbReference type="RuleBase" id="RU000461"/>
    </source>
</evidence>
<comment type="cofactor">
    <cofactor evidence="1 7">
        <name>heme</name>
        <dbReference type="ChEBI" id="CHEBI:30413"/>
    </cofactor>
</comment>
<evidence type="ECO:0000256" key="2">
    <source>
        <dbReference type="ARBA" id="ARBA00004685"/>
    </source>
</evidence>
<reference evidence="9 10" key="1">
    <citation type="journal article" date="2014" name="BMC Genomics">
        <title>Comparative genome sequencing reveals chemotype-specific gene clusters in the toxigenic black mold Stachybotrys.</title>
        <authorList>
            <person name="Semeiks J."/>
            <person name="Borek D."/>
            <person name="Otwinowski Z."/>
            <person name="Grishin N.V."/>
        </authorList>
    </citation>
    <scope>NUCLEOTIDE SEQUENCE [LARGE SCALE GENOMIC DNA]</scope>
    <source>
        <strain evidence="9 10">IBT 40285</strain>
    </source>
</reference>
<dbReference type="OMA" id="SKAMWGL"/>
<dbReference type="HOGENOM" id="CLU_018012_4_2_1"/>
<dbReference type="InterPro" id="IPR001128">
    <property type="entry name" value="Cyt_P450"/>
</dbReference>
<dbReference type="SUPFAM" id="SSF48264">
    <property type="entry name" value="Cytochrome P450"/>
    <property type="match status" value="1"/>
</dbReference>
<dbReference type="InParanoid" id="A0A084QM95"/>
<dbReference type="InterPro" id="IPR002403">
    <property type="entry name" value="Cyt_P450_E_grp-IV"/>
</dbReference>
<feature type="binding site" description="axial binding residue" evidence="7">
    <location>
        <position position="435"/>
    </location>
    <ligand>
        <name>heme</name>
        <dbReference type="ChEBI" id="CHEBI:30413"/>
    </ligand>
    <ligandPart>
        <name>Fe</name>
        <dbReference type="ChEBI" id="CHEBI:18248"/>
    </ligandPart>
</feature>
<dbReference type="Gene3D" id="1.10.630.10">
    <property type="entry name" value="Cytochrome P450"/>
    <property type="match status" value="1"/>
</dbReference>
<dbReference type="AlphaFoldDB" id="A0A084QM95"/>
<dbReference type="GO" id="GO:0020037">
    <property type="term" value="F:heme binding"/>
    <property type="evidence" value="ECO:0007669"/>
    <property type="project" value="InterPro"/>
</dbReference>
<evidence type="ECO:0000256" key="5">
    <source>
        <dbReference type="ARBA" id="ARBA00023004"/>
    </source>
</evidence>
<dbReference type="PANTHER" id="PTHR47582">
    <property type="entry name" value="P450, PUTATIVE (EUROFUNG)-RELATED"/>
    <property type="match status" value="1"/>
</dbReference>
<dbReference type="OrthoDB" id="1470350at2759"/>
<dbReference type="CDD" id="cd11040">
    <property type="entry name" value="CYP7_CYP8-like"/>
    <property type="match status" value="1"/>
</dbReference>
<comment type="similarity">
    <text evidence="3 8">Belongs to the cytochrome P450 family.</text>
</comment>
<keyword evidence="10" id="KW-1185">Reference proteome</keyword>
<evidence type="ECO:0000256" key="3">
    <source>
        <dbReference type="ARBA" id="ARBA00010617"/>
    </source>
</evidence>
<keyword evidence="4 7" id="KW-0479">Metal-binding</keyword>
<dbReference type="PRINTS" id="PR00465">
    <property type="entry name" value="EP450IV"/>
</dbReference>
<dbReference type="EMBL" id="KL660620">
    <property type="protein sequence ID" value="KFA65080.1"/>
    <property type="molecule type" value="Genomic_DNA"/>
</dbReference>
<evidence type="ECO:0000256" key="1">
    <source>
        <dbReference type="ARBA" id="ARBA00001971"/>
    </source>
</evidence>
<dbReference type="GO" id="GO:0004497">
    <property type="term" value="F:monooxygenase activity"/>
    <property type="evidence" value="ECO:0007669"/>
    <property type="project" value="UniProtKB-KW"/>
</dbReference>
<dbReference type="GO" id="GO:0016705">
    <property type="term" value="F:oxidoreductase activity, acting on paired donors, with incorporation or reduction of molecular oxygen"/>
    <property type="evidence" value="ECO:0007669"/>
    <property type="project" value="InterPro"/>
</dbReference>
<keyword evidence="7 8" id="KW-0349">Heme</keyword>
<dbReference type="GO" id="GO:0005506">
    <property type="term" value="F:iron ion binding"/>
    <property type="evidence" value="ECO:0007669"/>
    <property type="project" value="InterPro"/>
</dbReference>
<sequence length="504" mass="55983">MAIFSDSLAVSTAGLVVALATVVFALKTFISPTIDPAEPVALESRIPLVGHIVSMIRHKATFYTRLYKRSGLPIYTLPILNGKLYIINSPGLVQAAMRSNDISFDPFMVEFSTHMFGLSPKVVEIISRPEVMDDLIDIIHASLMNESLHQMNVKALAYVASVLNGIRPDEPLRIQDTFLWLRDNMTYASTCAIFGSKNPYKIEDIPTHWEFDAGAVLLSLNVAPSLVAGKALAARGKLNQILTPFYQAKLDQGADVSAIIRKRAVKLRESGFDDADLGVQELMLPWVGNTNTIPALFWLFAHLFTHPGYLAKVRAEVEALVVRDGDTATLAASKFEKQLPMLYACYQECLRMYLHNVGARRVMADTKVQDTDGREYLLKKGVNIQWPPGVLQHLPSVWGADADDFYPERWLGTTTQEEKKRRGAFVPFGGGKHLCPGRKFALAEILGFVATLAVGFEAEGVNLPGHEDPLFGQASRRPVWGGKDRGATIRRREGWENVVWRFVE</sequence>
<evidence type="ECO:0000313" key="10">
    <source>
        <dbReference type="Proteomes" id="UP000028524"/>
    </source>
</evidence>
<evidence type="ECO:0000313" key="9">
    <source>
        <dbReference type="EMBL" id="KFA65080.1"/>
    </source>
</evidence>
<protein>
    <submittedName>
        <fullName evidence="9">Uncharacterized protein</fullName>
    </submittedName>
</protein>